<evidence type="ECO:0000313" key="10">
    <source>
        <dbReference type="Proteomes" id="UP001596303"/>
    </source>
</evidence>
<organism evidence="9 10">
    <name type="scientific">Ponticaulis profundi</name>
    <dbReference type="NCBI Taxonomy" id="2665222"/>
    <lineage>
        <taxon>Bacteria</taxon>
        <taxon>Pseudomonadati</taxon>
        <taxon>Pseudomonadota</taxon>
        <taxon>Alphaproteobacteria</taxon>
        <taxon>Hyphomonadales</taxon>
        <taxon>Hyphomonadaceae</taxon>
        <taxon>Ponticaulis</taxon>
    </lineage>
</organism>
<dbReference type="PANTHER" id="PTHR43620:SF7">
    <property type="entry name" value="GLYCEROPHOSPHODIESTER PHOSPHODIESTERASE GDPD5-RELATED"/>
    <property type="match status" value="1"/>
</dbReference>
<evidence type="ECO:0000256" key="6">
    <source>
        <dbReference type="ARBA" id="ARBA00047512"/>
    </source>
</evidence>
<keyword evidence="4" id="KW-0319">Glycerol metabolism</keyword>
<evidence type="ECO:0000256" key="2">
    <source>
        <dbReference type="ARBA" id="ARBA00012247"/>
    </source>
</evidence>
<keyword evidence="5" id="KW-0378">Hydrolase</keyword>
<dbReference type="Pfam" id="PF03009">
    <property type="entry name" value="GDPD"/>
    <property type="match status" value="1"/>
</dbReference>
<sequence>MKKLFSSALIGLSLCSHAIAEDATYNTMTGDAPIIIAHRGASGLFPEHTLKAYEVAIEQGADFIEPDLVMTKDGVLVSRHDPWLSDTTNVADHPEFADRKVKRVTPFGEMEDWWSDDFTLEELRTLKATQRVETRPQEYNGQYDIATFEEIVDLVMTKAAEGDIVGLHIEAKWPGYYDSIGYNMVDPILDTLTEKGVLEAGIPVYIQCFDPEFLAQFAEKSDLPLIQNLLPPEYAKLLGLDMSLENIPTEGVGPEKGMILNTDGTVSDFVTRAHELGLLVHAFTVRDDMPGEGWASSRDELKALYEAGVDGVWTDYPETAVEVRESLN</sequence>
<feature type="chain" id="PRO_5046596546" description="glycerophosphodiester phosphodiesterase" evidence="7">
    <location>
        <begin position="19"/>
        <end position="328"/>
    </location>
</feature>
<comment type="similarity">
    <text evidence="1">Belongs to the glycerophosphoryl diester phosphodiesterase family.</text>
</comment>
<accession>A0ABW1S7Q6</accession>
<dbReference type="Gene3D" id="3.20.20.190">
    <property type="entry name" value="Phosphatidylinositol (PI) phosphodiesterase"/>
    <property type="match status" value="1"/>
</dbReference>
<name>A0ABW1S7Q6_9PROT</name>
<comment type="caution">
    <text evidence="9">The sequence shown here is derived from an EMBL/GenBank/DDBJ whole genome shotgun (WGS) entry which is preliminary data.</text>
</comment>
<evidence type="ECO:0000259" key="8">
    <source>
        <dbReference type="PROSITE" id="PS51704"/>
    </source>
</evidence>
<evidence type="ECO:0000256" key="3">
    <source>
        <dbReference type="ARBA" id="ARBA00022729"/>
    </source>
</evidence>
<proteinExistence type="inferred from homology"/>
<reference evidence="10" key="1">
    <citation type="journal article" date="2019" name="Int. J. Syst. Evol. Microbiol.">
        <title>The Global Catalogue of Microorganisms (GCM) 10K type strain sequencing project: providing services to taxonomists for standard genome sequencing and annotation.</title>
        <authorList>
            <consortium name="The Broad Institute Genomics Platform"/>
            <consortium name="The Broad Institute Genome Sequencing Center for Infectious Disease"/>
            <person name="Wu L."/>
            <person name="Ma J."/>
        </authorList>
    </citation>
    <scope>NUCLEOTIDE SEQUENCE [LARGE SCALE GENOMIC DNA]</scope>
    <source>
        <strain evidence="10">CGMCC-1.15741</strain>
    </source>
</reference>
<feature type="domain" description="GP-PDE" evidence="8">
    <location>
        <begin position="33"/>
        <end position="324"/>
    </location>
</feature>
<dbReference type="Proteomes" id="UP001596303">
    <property type="component" value="Unassembled WGS sequence"/>
</dbReference>
<evidence type="ECO:0000256" key="4">
    <source>
        <dbReference type="ARBA" id="ARBA00022798"/>
    </source>
</evidence>
<keyword evidence="10" id="KW-1185">Reference proteome</keyword>
<feature type="signal peptide" evidence="7">
    <location>
        <begin position="1"/>
        <end position="18"/>
    </location>
</feature>
<evidence type="ECO:0000256" key="5">
    <source>
        <dbReference type="ARBA" id="ARBA00022801"/>
    </source>
</evidence>
<dbReference type="SUPFAM" id="SSF51695">
    <property type="entry name" value="PLC-like phosphodiesterases"/>
    <property type="match status" value="1"/>
</dbReference>
<dbReference type="EC" id="3.1.4.46" evidence="2"/>
<comment type="catalytic activity">
    <reaction evidence="6">
        <text>a sn-glycero-3-phosphodiester + H2O = an alcohol + sn-glycerol 3-phosphate + H(+)</text>
        <dbReference type="Rhea" id="RHEA:12969"/>
        <dbReference type="ChEBI" id="CHEBI:15377"/>
        <dbReference type="ChEBI" id="CHEBI:15378"/>
        <dbReference type="ChEBI" id="CHEBI:30879"/>
        <dbReference type="ChEBI" id="CHEBI:57597"/>
        <dbReference type="ChEBI" id="CHEBI:83408"/>
        <dbReference type="EC" id="3.1.4.46"/>
    </reaction>
</comment>
<evidence type="ECO:0000313" key="9">
    <source>
        <dbReference type="EMBL" id="MFC6197477.1"/>
    </source>
</evidence>
<dbReference type="EMBL" id="JBHSSW010000005">
    <property type="protein sequence ID" value="MFC6197477.1"/>
    <property type="molecule type" value="Genomic_DNA"/>
</dbReference>
<gene>
    <name evidence="9" type="ORF">ACFQDM_05275</name>
</gene>
<dbReference type="PROSITE" id="PS51704">
    <property type="entry name" value="GP_PDE"/>
    <property type="match status" value="1"/>
</dbReference>
<dbReference type="PANTHER" id="PTHR43620">
    <property type="entry name" value="GLYCEROPHOSPHORYL DIESTER PHOSPHODIESTERASE"/>
    <property type="match status" value="1"/>
</dbReference>
<dbReference type="RefSeq" id="WP_377376435.1">
    <property type="nucleotide sequence ID" value="NZ_JBHSSW010000005.1"/>
</dbReference>
<keyword evidence="3 7" id="KW-0732">Signal</keyword>
<evidence type="ECO:0000256" key="1">
    <source>
        <dbReference type="ARBA" id="ARBA00007277"/>
    </source>
</evidence>
<dbReference type="InterPro" id="IPR030395">
    <property type="entry name" value="GP_PDE_dom"/>
</dbReference>
<dbReference type="InterPro" id="IPR017946">
    <property type="entry name" value="PLC-like_Pdiesterase_TIM-brl"/>
</dbReference>
<evidence type="ECO:0000256" key="7">
    <source>
        <dbReference type="SAM" id="SignalP"/>
    </source>
</evidence>
<protein>
    <recommendedName>
        <fullName evidence="2">glycerophosphodiester phosphodiesterase</fullName>
        <ecNumber evidence="2">3.1.4.46</ecNumber>
    </recommendedName>
</protein>